<dbReference type="HAMAP" id="MF_00771">
    <property type="entry name" value="UPF0310"/>
    <property type="match status" value="1"/>
</dbReference>
<dbReference type="NCBIfam" id="NF002616">
    <property type="entry name" value="PRK02268.1-2"/>
    <property type="match status" value="1"/>
</dbReference>
<dbReference type="SUPFAM" id="SSF88697">
    <property type="entry name" value="PUA domain-like"/>
    <property type="match status" value="1"/>
</dbReference>
<evidence type="ECO:0000256" key="1">
    <source>
        <dbReference type="HAMAP-Rule" id="MF_00771"/>
    </source>
</evidence>
<reference evidence="4" key="1">
    <citation type="journal article" date="2019" name="Int. J. Syst. Evol. Microbiol.">
        <title>The Global Catalogue of Microorganisms (GCM) 10K type strain sequencing project: providing services to taxonomists for standard genome sequencing and annotation.</title>
        <authorList>
            <consortium name="The Broad Institute Genomics Platform"/>
            <consortium name="The Broad Institute Genome Sequencing Center for Infectious Disease"/>
            <person name="Wu L."/>
            <person name="Ma J."/>
        </authorList>
    </citation>
    <scope>NUCLEOTIDE SEQUENCE [LARGE SCALE GENOMIC DNA]</scope>
    <source>
        <strain evidence="4">JCM 16601</strain>
    </source>
</reference>
<dbReference type="InterPro" id="IPR022996">
    <property type="entry name" value="UPF0310"/>
</dbReference>
<dbReference type="CDD" id="cd21132">
    <property type="entry name" value="EVE-like"/>
    <property type="match status" value="1"/>
</dbReference>
<dbReference type="Proteomes" id="UP001500742">
    <property type="component" value="Unassembled WGS sequence"/>
</dbReference>
<dbReference type="Gene3D" id="3.10.590.10">
    <property type="entry name" value="ph1033 like domains"/>
    <property type="match status" value="1"/>
</dbReference>
<evidence type="ECO:0000313" key="3">
    <source>
        <dbReference type="EMBL" id="GAA3972612.1"/>
    </source>
</evidence>
<keyword evidence="4" id="KW-1185">Reference proteome</keyword>
<comment type="caution">
    <text evidence="3">The sequence shown here is derived from an EMBL/GenBank/DDBJ whole genome shotgun (WGS) entry which is preliminary data.</text>
</comment>
<evidence type="ECO:0000313" key="4">
    <source>
        <dbReference type="Proteomes" id="UP001500742"/>
    </source>
</evidence>
<gene>
    <name evidence="3" type="ORF">GCM10022210_23050</name>
</gene>
<comment type="similarity">
    <text evidence="1">Belongs to the UPF0310 family.</text>
</comment>
<feature type="domain" description="EVE" evidence="2">
    <location>
        <begin position="2"/>
        <end position="131"/>
    </location>
</feature>
<proteinExistence type="inferred from homology"/>
<protein>
    <recommendedName>
        <fullName evidence="1">UPF0310 protein GCM10022210_23050</fullName>
    </recommendedName>
</protein>
<sequence length="143" mass="16220">MKYWITVVSKDHITRGIAGGFIQANHGKPGPLKRMQPGDWVINYSPKQSMSGTEPLQAFTAIGQVAHDGIYQHKMSEDFTPYRRNVNYYPCTETPIIPLVDELSFIANKKSWGYPFRFGFFELPEKDFELIKGCMLVGEAVGK</sequence>
<organism evidence="3 4">
    <name type="scientific">Mucilaginibacter dorajii</name>
    <dbReference type="NCBI Taxonomy" id="692994"/>
    <lineage>
        <taxon>Bacteria</taxon>
        <taxon>Pseudomonadati</taxon>
        <taxon>Bacteroidota</taxon>
        <taxon>Sphingobacteriia</taxon>
        <taxon>Sphingobacteriales</taxon>
        <taxon>Sphingobacteriaceae</taxon>
        <taxon>Mucilaginibacter</taxon>
    </lineage>
</organism>
<name>A0ABP7PWT2_9SPHI</name>
<dbReference type="InterPro" id="IPR015947">
    <property type="entry name" value="PUA-like_sf"/>
</dbReference>
<accession>A0ABP7PWT2</accession>
<dbReference type="InterPro" id="IPR002740">
    <property type="entry name" value="EVE_domain"/>
</dbReference>
<dbReference type="RefSeq" id="WP_259096476.1">
    <property type="nucleotide sequence ID" value="NZ_BAAAZC010000017.1"/>
</dbReference>
<dbReference type="EMBL" id="BAAAZC010000017">
    <property type="protein sequence ID" value="GAA3972612.1"/>
    <property type="molecule type" value="Genomic_DNA"/>
</dbReference>
<dbReference type="Pfam" id="PF01878">
    <property type="entry name" value="EVE"/>
    <property type="match status" value="1"/>
</dbReference>
<evidence type="ECO:0000259" key="2">
    <source>
        <dbReference type="Pfam" id="PF01878"/>
    </source>
</evidence>